<dbReference type="Proteomes" id="UP000465866">
    <property type="component" value="Chromosome"/>
</dbReference>
<protein>
    <recommendedName>
        <fullName evidence="3">AMP-dependent synthetase/ligase domain-containing protein</fullName>
    </recommendedName>
</protein>
<dbReference type="Gene3D" id="3.40.50.12780">
    <property type="entry name" value="N-terminal domain of ligase-like"/>
    <property type="match status" value="1"/>
</dbReference>
<dbReference type="GO" id="GO:0006633">
    <property type="term" value="P:fatty acid biosynthetic process"/>
    <property type="evidence" value="ECO:0007669"/>
    <property type="project" value="TreeGrafter"/>
</dbReference>
<feature type="region of interest" description="Disordered" evidence="2">
    <location>
        <begin position="66"/>
        <end position="89"/>
    </location>
</feature>
<sequence>MSPAAAEEYIASLYATVLKRDPRPDEFADWVRAAQALPPEQVYFAFVNSKEHKLQQQQHAQIDITGGTQVQGAPPRATPAERRQPTLSSKSMTDRMPRFVFLVPDGRETYLHPHSPVVSARIRAIAAHLREKVPPGGAVGLLYRSEPNLIIAWFAAVLAGLRPLVMQYPTRKQSRAYWIDSVRNTVATAGLAGIVADDYCASLDLTEFPNTVAQAELDELPDAVPGPVLPDDFTIIQLSSGTTGYRKVMEFTSAALGRHVLDYNQVLGLAPGKDLIASWLPLYHDMGYIACFVMPILLGIDVVMMDPMDWVKQPEMLVTAIERHQATTCYMPNFGFEVMARTGMPALPSMRRWISCSEPISAATAEKFLKASGAPAETFHPCYAMAENIFAVSIGAGCRTAQIDGVDVVSCGTPIPGVELKIVEGEIWVRSPTSLLRYVGGDDIRDAEGFYPTGDLGLVIDGELYVSGRKHDLLIQAGKKFILSDVDLRLNELRPEVRGRAATLAVHDERLGTEMPTVLIEAPDFFERTDAAEIAAELKDATGLDQVEVAFVPPRFLTKTSSGKFNRRKSRADWIAAHEWRNGAADRDAVAEIRASFPGVAWDQPVTEVLDSLSLTLLRIILDASPVRFQRQQSLAEIVAALEAAGRTPAEAHSEEGIRIVSLSDHTTIATITGEHLDRLGQSLGCKVTLEHVCLPPSPVVFSDLIFHDYFQPRLDQADFGAVSRAMAKLKQASVIVTDDLAEMLFLCEGTYPALSHNLERDPRADLISYRWQDYVQHHHRLPLTVVSGLDVPLGASGTVLDQMSHYLGIPIFRVARVPGFADFTRGWEYQAHGQRLGHRVDPDLLVENLLRWTQDLPAPLARRHLPAGERIQRSDLPHFCAHNVSRAAVDRIVERYDRFCIAGSASSVPYLRRELDRAGKSYVQVPSYAQQILSRLDFDYDCLVICGAMGEPPAELHKPIIALQHIALDWRTRNLGEFAEEVGKLQEDVNSGTDWLHLFALERGKDLKQWQATRVETEQEWRELMPQAAGNPADPALS</sequence>
<dbReference type="GO" id="GO:0070566">
    <property type="term" value="F:adenylyltransferase activity"/>
    <property type="evidence" value="ECO:0007669"/>
    <property type="project" value="TreeGrafter"/>
</dbReference>
<evidence type="ECO:0000313" key="4">
    <source>
        <dbReference type="EMBL" id="BBX47784.1"/>
    </source>
</evidence>
<gene>
    <name evidence="4" type="ORF">MCOO_37990</name>
</gene>
<dbReference type="Gene3D" id="3.30.300.30">
    <property type="match status" value="1"/>
</dbReference>
<evidence type="ECO:0000256" key="2">
    <source>
        <dbReference type="SAM" id="MobiDB-lite"/>
    </source>
</evidence>
<dbReference type="AlphaFoldDB" id="A0A7I7L137"/>
<keyword evidence="5" id="KW-1185">Reference proteome</keyword>
<evidence type="ECO:0000313" key="5">
    <source>
        <dbReference type="Proteomes" id="UP000465866"/>
    </source>
</evidence>
<dbReference type="SUPFAM" id="SSF56801">
    <property type="entry name" value="Acetyl-CoA synthetase-like"/>
    <property type="match status" value="1"/>
</dbReference>
<dbReference type="GO" id="GO:0005886">
    <property type="term" value="C:plasma membrane"/>
    <property type="evidence" value="ECO:0007669"/>
    <property type="project" value="TreeGrafter"/>
</dbReference>
<feature type="domain" description="AMP-dependent synthetase/ligase" evidence="3">
    <location>
        <begin position="119"/>
        <end position="438"/>
    </location>
</feature>
<name>A0A7I7L137_9MYCO</name>
<dbReference type="InterPro" id="IPR042099">
    <property type="entry name" value="ANL_N_sf"/>
</dbReference>
<evidence type="ECO:0000259" key="3">
    <source>
        <dbReference type="Pfam" id="PF00501"/>
    </source>
</evidence>
<dbReference type="PANTHER" id="PTHR22754">
    <property type="entry name" value="DISCO-INTERACTING PROTEIN 2 DIP2 -RELATED"/>
    <property type="match status" value="1"/>
</dbReference>
<proteinExistence type="inferred from homology"/>
<dbReference type="RefSeq" id="WP_163779053.1">
    <property type="nucleotide sequence ID" value="NZ_AP022569.1"/>
</dbReference>
<dbReference type="PANTHER" id="PTHR22754:SF32">
    <property type="entry name" value="DISCO-INTERACTING PROTEIN 2"/>
    <property type="match status" value="1"/>
</dbReference>
<dbReference type="InterPro" id="IPR000873">
    <property type="entry name" value="AMP-dep_synth/lig_dom"/>
</dbReference>
<dbReference type="EMBL" id="AP022569">
    <property type="protein sequence ID" value="BBX47784.1"/>
    <property type="molecule type" value="Genomic_DNA"/>
</dbReference>
<reference evidence="4 5" key="1">
    <citation type="journal article" date="2019" name="Emerg. Microbes Infect.">
        <title>Comprehensive subspecies identification of 175 nontuberculous mycobacteria species based on 7547 genomic profiles.</title>
        <authorList>
            <person name="Matsumoto Y."/>
            <person name="Kinjo T."/>
            <person name="Motooka D."/>
            <person name="Nabeya D."/>
            <person name="Jung N."/>
            <person name="Uechi K."/>
            <person name="Horii T."/>
            <person name="Iida T."/>
            <person name="Fujita J."/>
            <person name="Nakamura S."/>
        </authorList>
    </citation>
    <scope>NUCLEOTIDE SEQUENCE [LARGE SCALE GENOMIC DNA]</scope>
    <source>
        <strain evidence="4 5">JCM 12404</strain>
    </source>
</reference>
<dbReference type="KEGG" id="mcoo:MCOO_37990"/>
<evidence type="ECO:0000256" key="1">
    <source>
        <dbReference type="ARBA" id="ARBA00006432"/>
    </source>
</evidence>
<organism evidence="4 5">
    <name type="scientific">Mycobacterium cookii</name>
    <dbReference type="NCBI Taxonomy" id="1775"/>
    <lineage>
        <taxon>Bacteria</taxon>
        <taxon>Bacillati</taxon>
        <taxon>Actinomycetota</taxon>
        <taxon>Actinomycetes</taxon>
        <taxon>Mycobacteriales</taxon>
        <taxon>Mycobacteriaceae</taxon>
        <taxon>Mycobacterium</taxon>
    </lineage>
</organism>
<dbReference type="InterPro" id="IPR045851">
    <property type="entry name" value="AMP-bd_C_sf"/>
</dbReference>
<dbReference type="Pfam" id="PF00501">
    <property type="entry name" value="AMP-binding"/>
    <property type="match status" value="1"/>
</dbReference>
<comment type="similarity">
    <text evidence="1">Belongs to the ATP-dependent AMP-binding enzyme family.</text>
</comment>
<accession>A0A7I7L137</accession>